<accession>A0AB33XIF2</accession>
<keyword evidence="1" id="KW-0472">Membrane</keyword>
<keyword evidence="1" id="KW-0812">Transmembrane</keyword>
<evidence type="ECO:0000313" key="2">
    <source>
        <dbReference type="EMBL" id="EJB64037.1"/>
    </source>
</evidence>
<evidence type="ECO:0000313" key="3">
    <source>
        <dbReference type="Proteomes" id="UP000005514"/>
    </source>
</evidence>
<comment type="caution">
    <text evidence="2">The sequence shown here is derived from an EMBL/GenBank/DDBJ whole genome shotgun (WGS) entry which is preliminary data.</text>
</comment>
<dbReference type="EMBL" id="AKON01000004">
    <property type="protein sequence ID" value="EJB64037.1"/>
    <property type="molecule type" value="Genomic_DNA"/>
</dbReference>
<reference evidence="2 3" key="1">
    <citation type="submission" date="2012-04" db="EMBL/GenBank/DDBJ databases">
        <title>Genome sequence of Helicobacter pylori Hp H-42.</title>
        <authorList>
            <person name="Blanchard T.G."/>
            <person name="Czinn S.J."/>
            <person name="McCracken C."/>
            <person name="Abolude K."/>
            <person name="Maroo A."/>
            <person name="Santana-Cruz I."/>
            <person name="Tallon L.J."/>
            <person name="Ficke F.W.F."/>
        </authorList>
    </citation>
    <scope>NUCLEOTIDE SEQUENCE [LARGE SCALE GENOMIC DNA]</scope>
    <source>
        <strain evidence="2 3">Hp H-42</strain>
    </source>
</reference>
<dbReference type="Proteomes" id="UP000005514">
    <property type="component" value="Unassembled WGS sequence"/>
</dbReference>
<organism evidence="2 3">
    <name type="scientific">Helicobacter pylori Hp H-42</name>
    <dbReference type="NCBI Taxonomy" id="992047"/>
    <lineage>
        <taxon>Bacteria</taxon>
        <taxon>Pseudomonadati</taxon>
        <taxon>Campylobacterota</taxon>
        <taxon>Epsilonproteobacteria</taxon>
        <taxon>Campylobacterales</taxon>
        <taxon>Helicobacteraceae</taxon>
        <taxon>Helicobacter</taxon>
    </lineage>
</organism>
<gene>
    <name evidence="2" type="ORF">HPHPH42_0401</name>
</gene>
<sequence>MFLACESSKISFASLTCENFHACVCLHVYFFFFIVQFVVAFVF</sequence>
<feature type="transmembrane region" description="Helical" evidence="1">
    <location>
        <begin position="20"/>
        <end position="42"/>
    </location>
</feature>
<name>A0AB33XIF2_HELPX</name>
<dbReference type="AlphaFoldDB" id="A0AB33XIF2"/>
<proteinExistence type="predicted"/>
<protein>
    <submittedName>
        <fullName evidence="2">Membrane protein</fullName>
    </submittedName>
</protein>
<keyword evidence="1" id="KW-1133">Transmembrane helix</keyword>
<evidence type="ECO:0000256" key="1">
    <source>
        <dbReference type="SAM" id="Phobius"/>
    </source>
</evidence>